<dbReference type="Proteomes" id="UP000439424">
    <property type="component" value="Unassembled WGS sequence"/>
</dbReference>
<evidence type="ECO:0000313" key="1">
    <source>
        <dbReference type="EMBL" id="MVM93183.1"/>
    </source>
</evidence>
<sequence length="170" mass="20224">MNNLSIDAQEFLKFIERRNTQLENAPFVNSAYSNPEEWGTELQKLYIRKLDIVDYDGRDSSYQYYLITDENFPKKVEEYTQVIKNMNDDDLSKYMDWEKGHENFNHSSIQENLMGMKEPYRLARRIAALEYRALIEAIRINGRSKELESDALSYCHRNLASSFNQNYHEI</sequence>
<protein>
    <submittedName>
        <fullName evidence="1">Uncharacterized protein</fullName>
    </submittedName>
</protein>
<dbReference type="EMBL" id="WPIP01000170">
    <property type="protein sequence ID" value="MVM93183.1"/>
    <property type="molecule type" value="Genomic_DNA"/>
</dbReference>
<reference evidence="1 2" key="1">
    <citation type="submission" date="2019-11" db="EMBL/GenBank/DDBJ databases">
        <title>Multidrug-resistant Acinetobacter baumannii moving toward extensively drug-resistant over fifteen years in South of Brazil.</title>
        <authorList>
            <person name="Fedrigo N.H."/>
            <person name="Cerdeira L."/>
            <person name="Fuga B."/>
            <person name="Marini P.V.B."/>
            <person name="Shinohara D.R."/>
            <person name="Carrara-Marroni F.E."/>
            <person name="Lincopan N."/>
            <person name="Tognim M.C.B."/>
        </authorList>
    </citation>
    <scope>NUCLEOTIDE SEQUENCE [LARGE SCALE GENOMIC DNA]</scope>
    <source>
        <strain evidence="1 2">Ac576</strain>
    </source>
</reference>
<dbReference type="RefSeq" id="WP_032046731.1">
    <property type="nucleotide sequence ID" value="NZ_CP033869.1"/>
</dbReference>
<name>A0A6I4IKH1_ACIBA</name>
<gene>
    <name evidence="1" type="ORF">GNY86_16745</name>
</gene>
<accession>A0A6I4IKH1</accession>
<comment type="caution">
    <text evidence="1">The sequence shown here is derived from an EMBL/GenBank/DDBJ whole genome shotgun (WGS) entry which is preliminary data.</text>
</comment>
<dbReference type="AlphaFoldDB" id="A0A6I4IKH1"/>
<evidence type="ECO:0000313" key="2">
    <source>
        <dbReference type="Proteomes" id="UP000439424"/>
    </source>
</evidence>
<organism evidence="1 2">
    <name type="scientific">Acinetobacter baumannii</name>
    <dbReference type="NCBI Taxonomy" id="470"/>
    <lineage>
        <taxon>Bacteria</taxon>
        <taxon>Pseudomonadati</taxon>
        <taxon>Pseudomonadota</taxon>
        <taxon>Gammaproteobacteria</taxon>
        <taxon>Moraxellales</taxon>
        <taxon>Moraxellaceae</taxon>
        <taxon>Acinetobacter</taxon>
        <taxon>Acinetobacter calcoaceticus/baumannii complex</taxon>
    </lineage>
</organism>
<dbReference type="OrthoDB" id="9799096at2"/>
<proteinExistence type="predicted"/>